<keyword evidence="2" id="KW-1185">Reference proteome</keyword>
<gene>
    <name evidence="1" type="ORF">ACFQ38_05455</name>
</gene>
<reference evidence="2" key="1">
    <citation type="journal article" date="2019" name="Int. J. Syst. Evol. Microbiol.">
        <title>The Global Catalogue of Microorganisms (GCM) 10K type strain sequencing project: providing services to taxonomists for standard genome sequencing and annotation.</title>
        <authorList>
            <consortium name="The Broad Institute Genomics Platform"/>
            <consortium name="The Broad Institute Genome Sequencing Center for Infectious Disease"/>
            <person name="Wu L."/>
            <person name="Ma J."/>
        </authorList>
    </citation>
    <scope>NUCLEOTIDE SEQUENCE [LARGE SCALE GENOMIC DNA]</scope>
    <source>
        <strain evidence="2">CCUG 53915</strain>
    </source>
</reference>
<evidence type="ECO:0000313" key="2">
    <source>
        <dbReference type="Proteomes" id="UP001597231"/>
    </source>
</evidence>
<protein>
    <recommendedName>
        <fullName evidence="3">Condensation domain-containing protein</fullName>
    </recommendedName>
</protein>
<comment type="caution">
    <text evidence="1">The sequence shown here is derived from an EMBL/GenBank/DDBJ whole genome shotgun (WGS) entry which is preliminary data.</text>
</comment>
<organism evidence="1 2">
    <name type="scientific">Sporosarcina contaminans</name>
    <dbReference type="NCBI Taxonomy" id="633403"/>
    <lineage>
        <taxon>Bacteria</taxon>
        <taxon>Bacillati</taxon>
        <taxon>Bacillota</taxon>
        <taxon>Bacilli</taxon>
        <taxon>Bacillales</taxon>
        <taxon>Caryophanaceae</taxon>
        <taxon>Sporosarcina</taxon>
    </lineage>
</organism>
<dbReference type="Proteomes" id="UP001597231">
    <property type="component" value="Unassembled WGS sequence"/>
</dbReference>
<evidence type="ECO:0000313" key="1">
    <source>
        <dbReference type="EMBL" id="MFD1204557.1"/>
    </source>
</evidence>
<name>A0ABW3TVZ3_9BACL</name>
<proteinExistence type="predicted"/>
<evidence type="ECO:0008006" key="3">
    <source>
        <dbReference type="Google" id="ProtNLM"/>
    </source>
</evidence>
<dbReference type="RefSeq" id="WP_381479981.1">
    <property type="nucleotide sequence ID" value="NZ_JBHTLT010000027.1"/>
</dbReference>
<accession>A0ABW3TVZ3</accession>
<sequence length="101" mass="11685">MVELTLVENPPQLIRTTETGQVNGFQSPVAQLQQNCELYRDWLHKRGVSIPVYSAVMLLMQSSALKQIIQKPPFCFLTLFHLLFDRFQPAPQSWTIVNLKR</sequence>
<dbReference type="EMBL" id="JBHTLT010000027">
    <property type="protein sequence ID" value="MFD1204557.1"/>
    <property type="molecule type" value="Genomic_DNA"/>
</dbReference>